<accession>A0ABZ1BZ45</accession>
<gene>
    <name evidence="1" type="primary">bshB1</name>
    <name evidence="1" type="ORF">U7230_02320</name>
</gene>
<dbReference type="Proteomes" id="UP001332192">
    <property type="component" value="Chromosome"/>
</dbReference>
<dbReference type="RefSeq" id="WP_324717138.1">
    <property type="nucleotide sequence ID" value="NZ_CP141615.1"/>
</dbReference>
<evidence type="ECO:0000313" key="1">
    <source>
        <dbReference type="EMBL" id="WRP17868.1"/>
    </source>
</evidence>
<dbReference type="InterPro" id="IPR023842">
    <property type="entry name" value="Bacillithiol_biosynth_BshB1"/>
</dbReference>
<evidence type="ECO:0000313" key="2">
    <source>
        <dbReference type="Proteomes" id="UP001332192"/>
    </source>
</evidence>
<dbReference type="PANTHER" id="PTHR12993:SF30">
    <property type="entry name" value="N-ACETYL-ALPHA-D-GLUCOSAMINYL L-MALATE DEACETYLASE 1"/>
    <property type="match status" value="1"/>
</dbReference>
<keyword evidence="2" id="KW-1185">Reference proteome</keyword>
<dbReference type="SUPFAM" id="SSF102588">
    <property type="entry name" value="LmbE-like"/>
    <property type="match status" value="1"/>
</dbReference>
<proteinExistence type="predicted"/>
<sequence length="256" mass="27471">MLLSDPAGAPGSPPSLPIEALYGTGLDRPVDVLAVGAHPDDVELAVGGTVAAFVARGLSVGILDLTNGEPTPFGSPERRRAESHEAARILGVQTRVTLALPNRALQDTVDGRTAVASVLRLLRPKLLLGHYWEDLHPDHVAASALTDAARFYGKLTRTSMPGEPYLVPRALYFVATHLRLHAPASLAVDVSAFWEERKLPAVEAYTSQFGVNEAGRAVPERLRTRDRYYGDLIGCRYAEPLIARELAGVADPSALV</sequence>
<dbReference type="NCBIfam" id="TIGR04001">
    <property type="entry name" value="thiol_BshB1"/>
    <property type="match status" value="1"/>
</dbReference>
<name>A0ABZ1BZ45_9FIRM</name>
<dbReference type="Pfam" id="PF02585">
    <property type="entry name" value="PIG-L"/>
    <property type="match status" value="1"/>
</dbReference>
<dbReference type="PANTHER" id="PTHR12993">
    <property type="entry name" value="N-ACETYLGLUCOSAMINYL-PHOSPHATIDYLINOSITOL DE-N-ACETYLASE-RELATED"/>
    <property type="match status" value="1"/>
</dbReference>
<organism evidence="1 2">
    <name type="scientific">Carboxydichorda subterranea</name>
    <dbReference type="NCBI Taxonomy" id="3109565"/>
    <lineage>
        <taxon>Bacteria</taxon>
        <taxon>Bacillati</taxon>
        <taxon>Bacillota</taxon>
        <taxon>Limnochordia</taxon>
        <taxon>Limnochordales</taxon>
        <taxon>Geochordaceae</taxon>
        <taxon>Carboxydichorda</taxon>
    </lineage>
</organism>
<dbReference type="Gene3D" id="3.40.50.10320">
    <property type="entry name" value="LmbE-like"/>
    <property type="match status" value="1"/>
</dbReference>
<reference evidence="1 2" key="1">
    <citation type="journal article" date="2024" name="Front. Microbiol.">
        <title>Novel thermophilic genera Geochorda gen. nov. and Carboxydochorda gen. nov. from the deep terrestrial subsurface reveal the ecophysiological diversity in the class Limnochordia.</title>
        <authorList>
            <person name="Karnachuk O.V."/>
            <person name="Lukina A.P."/>
            <person name="Avakyan M.R."/>
            <person name="Kadnikov V.V."/>
            <person name="Begmatov S."/>
            <person name="Beletsky A.V."/>
            <person name="Vlasova K.G."/>
            <person name="Novikov A.A."/>
            <person name="Shcherbakova V.A."/>
            <person name="Mardanov A.V."/>
            <person name="Ravin N.V."/>
        </authorList>
    </citation>
    <scope>NUCLEOTIDE SEQUENCE [LARGE SCALE GENOMIC DNA]</scope>
    <source>
        <strain evidence="1 2">L945</strain>
    </source>
</reference>
<protein>
    <submittedName>
        <fullName evidence="1">Bacillithiol biosynthesis deacetylase BshB1</fullName>
    </submittedName>
</protein>
<dbReference type="InterPro" id="IPR024078">
    <property type="entry name" value="LmbE-like_dom_sf"/>
</dbReference>
<dbReference type="InterPro" id="IPR003737">
    <property type="entry name" value="GlcNAc_PI_deacetylase-related"/>
</dbReference>
<dbReference type="EMBL" id="CP141615">
    <property type="protein sequence ID" value="WRP17868.1"/>
    <property type="molecule type" value="Genomic_DNA"/>
</dbReference>